<comment type="caution">
    <text evidence="6">The sequence shown here is derived from an EMBL/GenBank/DDBJ whole genome shotgun (WGS) entry which is preliminary data.</text>
</comment>
<dbReference type="Pfam" id="PF25597">
    <property type="entry name" value="SH3_retrovirus"/>
    <property type="match status" value="1"/>
</dbReference>
<reference evidence="6 7" key="1">
    <citation type="journal article" date="2018" name="PLoS Genet.">
        <title>Population sequencing reveals clonal diversity and ancestral inbreeding in the grapevine cultivar Chardonnay.</title>
        <authorList>
            <person name="Roach M.J."/>
            <person name="Johnson D.L."/>
            <person name="Bohlmann J."/>
            <person name="van Vuuren H.J."/>
            <person name="Jones S.J."/>
            <person name="Pretorius I.S."/>
            <person name="Schmidt S.A."/>
            <person name="Borneman A.R."/>
        </authorList>
    </citation>
    <scope>NUCLEOTIDE SEQUENCE [LARGE SCALE GENOMIC DNA]</scope>
    <source>
        <strain evidence="7">cv. Chardonnay</strain>
        <tissue evidence="6">Leaf</tissue>
    </source>
</reference>
<evidence type="ECO:0000256" key="1">
    <source>
        <dbReference type="ARBA" id="ARBA00022670"/>
    </source>
</evidence>
<keyword evidence="2" id="KW-0479">Metal-binding</keyword>
<proteinExistence type="predicted"/>
<keyword evidence="3" id="KW-0064">Aspartyl protease</keyword>
<organism evidence="6 7">
    <name type="scientific">Vitis vinifera</name>
    <name type="common">Grape</name>
    <dbReference type="NCBI Taxonomy" id="29760"/>
    <lineage>
        <taxon>Eukaryota</taxon>
        <taxon>Viridiplantae</taxon>
        <taxon>Streptophyta</taxon>
        <taxon>Embryophyta</taxon>
        <taxon>Tracheophyta</taxon>
        <taxon>Spermatophyta</taxon>
        <taxon>Magnoliopsida</taxon>
        <taxon>eudicotyledons</taxon>
        <taxon>Gunneridae</taxon>
        <taxon>Pentapetalae</taxon>
        <taxon>rosids</taxon>
        <taxon>Vitales</taxon>
        <taxon>Vitaceae</taxon>
        <taxon>Viteae</taxon>
        <taxon>Vitis</taxon>
    </lineage>
</organism>
<dbReference type="InterPro" id="IPR013103">
    <property type="entry name" value="RVT_2"/>
</dbReference>
<dbReference type="GO" id="GO:0006508">
    <property type="term" value="P:proteolysis"/>
    <property type="evidence" value="ECO:0007669"/>
    <property type="project" value="UniProtKB-KW"/>
</dbReference>
<accession>A0A438DUG0</accession>
<dbReference type="InterPro" id="IPR057670">
    <property type="entry name" value="SH3_retrovirus"/>
</dbReference>
<feature type="domain" description="Integrase catalytic" evidence="5">
    <location>
        <begin position="196"/>
        <end position="372"/>
    </location>
</feature>
<evidence type="ECO:0000259" key="5">
    <source>
        <dbReference type="PROSITE" id="PS50994"/>
    </source>
</evidence>
<dbReference type="GO" id="GO:0046872">
    <property type="term" value="F:metal ion binding"/>
    <property type="evidence" value="ECO:0007669"/>
    <property type="project" value="UniProtKB-KW"/>
</dbReference>
<dbReference type="InterPro" id="IPR025724">
    <property type="entry name" value="GAG-pre-integrase_dom"/>
</dbReference>
<dbReference type="Pfam" id="PF22936">
    <property type="entry name" value="Pol_BBD"/>
    <property type="match status" value="1"/>
</dbReference>
<name>A0A438DUG0_VITVI</name>
<dbReference type="PANTHER" id="PTHR42648">
    <property type="entry name" value="TRANSPOSASE, PUTATIVE-RELATED"/>
    <property type="match status" value="1"/>
</dbReference>
<dbReference type="PANTHER" id="PTHR42648:SF18">
    <property type="entry name" value="RETROTRANSPOSON, UNCLASSIFIED-LIKE PROTEIN"/>
    <property type="match status" value="1"/>
</dbReference>
<dbReference type="InterPro" id="IPR012337">
    <property type="entry name" value="RNaseH-like_sf"/>
</dbReference>
<evidence type="ECO:0000313" key="7">
    <source>
        <dbReference type="Proteomes" id="UP000288805"/>
    </source>
</evidence>
<evidence type="ECO:0000256" key="3">
    <source>
        <dbReference type="ARBA" id="ARBA00022750"/>
    </source>
</evidence>
<dbReference type="Pfam" id="PF07727">
    <property type="entry name" value="RVT_2"/>
    <property type="match status" value="1"/>
</dbReference>
<dbReference type="GO" id="GO:0003676">
    <property type="term" value="F:nucleic acid binding"/>
    <property type="evidence" value="ECO:0007669"/>
    <property type="project" value="InterPro"/>
</dbReference>
<dbReference type="Pfam" id="PF00665">
    <property type="entry name" value="rve"/>
    <property type="match status" value="1"/>
</dbReference>
<dbReference type="InterPro" id="IPR054722">
    <property type="entry name" value="PolX-like_BBD"/>
</dbReference>
<dbReference type="Proteomes" id="UP000288805">
    <property type="component" value="Unassembled WGS sequence"/>
</dbReference>
<evidence type="ECO:0000256" key="4">
    <source>
        <dbReference type="ARBA" id="ARBA00022801"/>
    </source>
</evidence>
<dbReference type="GO" id="GO:0015074">
    <property type="term" value="P:DNA integration"/>
    <property type="evidence" value="ECO:0007669"/>
    <property type="project" value="InterPro"/>
</dbReference>
<dbReference type="InterPro" id="IPR039537">
    <property type="entry name" value="Retrotran_Ty1/copia-like"/>
</dbReference>
<keyword evidence="1" id="KW-0645">Protease</keyword>
<dbReference type="CDD" id="cd09272">
    <property type="entry name" value="RNase_HI_RT_Ty1"/>
    <property type="match status" value="1"/>
</dbReference>
<dbReference type="EMBL" id="QGNW01001496">
    <property type="protein sequence ID" value="RVW39030.1"/>
    <property type="molecule type" value="Genomic_DNA"/>
</dbReference>
<dbReference type="Pfam" id="PF13976">
    <property type="entry name" value="gag_pre-integrs"/>
    <property type="match status" value="1"/>
</dbReference>
<gene>
    <name evidence="6" type="primary">POLX_3734</name>
    <name evidence="6" type="ORF">CK203_089130</name>
</gene>
<keyword evidence="4" id="KW-0378">Hydrolase</keyword>
<dbReference type="PROSITE" id="PS50994">
    <property type="entry name" value="INTEGRASE"/>
    <property type="match status" value="1"/>
</dbReference>
<dbReference type="InterPro" id="IPR043502">
    <property type="entry name" value="DNA/RNA_pol_sf"/>
</dbReference>
<dbReference type="InterPro" id="IPR001584">
    <property type="entry name" value="Integrase_cat-core"/>
</dbReference>
<sequence>MLLMAYVDLNKTSREDTWFLDSGCSNHMCGKKDYFSDFDGTFRDSVKLGNNTSMSVLGKGNVRLKVNEMTQIITRVFYVPELKNNLLSIGQLQEKGLTILFQHGKCKVFHSQKGLIMDTKMSSNRMFMLHALSQPILSTCFNTVTEDILQLWHCRYGHLSFQGLKTLQQRKMVNGLPQFQPPSKLCKDCLVGKQHRSSIPKKNNWRSVEILQLVHANICGPINPISNSKKRYLLTFIDDFSRKTWVYFLVEKSEALAVFKSFKIHVEKKTNSFLRSLRTDRGGEFTSQEFANFCDVHGIRRQLTAAYTPQQNGVAEHKNRTIMNMVRSMLSRKKLPKNFWPEAVNWAMHVLNRSPTFAIQNKTLEEAWGKLKPSVDYFRVFRCISHVHVPDSKRTKLDDKSFSCVSLGVTEESKAYKLYDPISQKIIISRDVVFEEDKNWDWDKKYEEAIVCDLEWGDDGEEATVNEEESDSNFDADIEEDTEENNASDVVAESNVAVTTSDLLIQNRDNPSNSNAARNRRPPIWMSDYETGEELSEEEHEVQLAMFTAADPIYFDEAVKSEKWRTAMDVEMEAIKKNGTWELKILPKGGKTIGVKWVYKTKFNENGEVEKHKARLVVKGYTQQFRVDYTELDVKSAFLHGELNEEIFIEQPCGYVQKGNEQKVYKLNKALYGLKQAPCAWYSRIEAYFMKEVFEKCDYEHTLFIKTNKEGKVLIVSLYVDDLIFTGNDELMFAEFKHSMKHEFDMTDLGKMRYFLGLEVLQKSDGIFISQKRYVLEVLNRFGMDKSNSISKPIVPGCKLVKDEGKGGDDELVAYTDSDYAGNLEDRKSTSEFIAATSCACQAVWLKRVLGKLDQNQSKSCVIQCDSSSAIKLSKNPVMHGRNKHIDVRFHFLRDLTKDGSMELVYCDTQEQLVDIMTKPLKLNTFVKLRGQLGVCSETYVN</sequence>
<protein>
    <submittedName>
        <fullName evidence="6">Retrovirus-related Pol polyprotein from transposon TNT 1-94</fullName>
    </submittedName>
</protein>
<dbReference type="AlphaFoldDB" id="A0A438DUG0"/>
<dbReference type="Gene3D" id="3.30.420.10">
    <property type="entry name" value="Ribonuclease H-like superfamily/Ribonuclease H"/>
    <property type="match status" value="1"/>
</dbReference>
<dbReference type="InterPro" id="IPR036397">
    <property type="entry name" value="RNaseH_sf"/>
</dbReference>
<dbReference type="SUPFAM" id="SSF53098">
    <property type="entry name" value="Ribonuclease H-like"/>
    <property type="match status" value="1"/>
</dbReference>
<evidence type="ECO:0000313" key="6">
    <source>
        <dbReference type="EMBL" id="RVW39030.1"/>
    </source>
</evidence>
<dbReference type="SUPFAM" id="SSF56672">
    <property type="entry name" value="DNA/RNA polymerases"/>
    <property type="match status" value="1"/>
</dbReference>
<dbReference type="GO" id="GO:0004190">
    <property type="term" value="F:aspartic-type endopeptidase activity"/>
    <property type="evidence" value="ECO:0007669"/>
    <property type="project" value="UniProtKB-KW"/>
</dbReference>
<evidence type="ECO:0000256" key="2">
    <source>
        <dbReference type="ARBA" id="ARBA00022723"/>
    </source>
</evidence>